<protein>
    <submittedName>
        <fullName evidence="1">14678_t:CDS:1</fullName>
    </submittedName>
</protein>
<evidence type="ECO:0000313" key="2">
    <source>
        <dbReference type="Proteomes" id="UP000789366"/>
    </source>
</evidence>
<name>A0ACA9N8H1_9GLOM</name>
<proteinExistence type="predicted"/>
<organism evidence="1 2">
    <name type="scientific">Cetraspora pellucida</name>
    <dbReference type="NCBI Taxonomy" id="1433469"/>
    <lineage>
        <taxon>Eukaryota</taxon>
        <taxon>Fungi</taxon>
        <taxon>Fungi incertae sedis</taxon>
        <taxon>Mucoromycota</taxon>
        <taxon>Glomeromycotina</taxon>
        <taxon>Glomeromycetes</taxon>
        <taxon>Diversisporales</taxon>
        <taxon>Gigasporaceae</taxon>
        <taxon>Cetraspora</taxon>
    </lineage>
</organism>
<gene>
    <name evidence="1" type="ORF">SPELUC_LOCUS8359</name>
</gene>
<accession>A0ACA9N8H1</accession>
<dbReference type="Proteomes" id="UP000789366">
    <property type="component" value="Unassembled WGS sequence"/>
</dbReference>
<feature type="non-terminal residue" evidence="1">
    <location>
        <position position="55"/>
    </location>
</feature>
<comment type="caution">
    <text evidence="1">The sequence shown here is derived from an EMBL/GenBank/DDBJ whole genome shotgun (WGS) entry which is preliminary data.</text>
</comment>
<evidence type="ECO:0000313" key="1">
    <source>
        <dbReference type="EMBL" id="CAG8635199.1"/>
    </source>
</evidence>
<sequence>MATSESNKLTQPLTSVAAVLVFKLLVKKYLSLDYIKLKGICDVQGFSNSYAARTE</sequence>
<reference evidence="1" key="1">
    <citation type="submission" date="2021-06" db="EMBL/GenBank/DDBJ databases">
        <authorList>
            <person name="Kallberg Y."/>
            <person name="Tangrot J."/>
            <person name="Rosling A."/>
        </authorList>
    </citation>
    <scope>NUCLEOTIDE SEQUENCE</scope>
    <source>
        <strain evidence="1">28 12/20/2015</strain>
    </source>
</reference>
<dbReference type="EMBL" id="CAJVPW010012399">
    <property type="protein sequence ID" value="CAG8635199.1"/>
    <property type="molecule type" value="Genomic_DNA"/>
</dbReference>
<keyword evidence="2" id="KW-1185">Reference proteome</keyword>